<gene>
    <name evidence="3" type="ORF">ALTATR162_LOCUS11784</name>
</gene>
<evidence type="ECO:0000313" key="3">
    <source>
        <dbReference type="EMBL" id="CAG5187766.1"/>
    </source>
</evidence>
<proteinExistence type="predicted"/>
<reference evidence="3" key="1">
    <citation type="submission" date="2021-05" db="EMBL/GenBank/DDBJ databases">
        <authorList>
            <person name="Stam R."/>
        </authorList>
    </citation>
    <scope>NUCLEOTIDE SEQUENCE</scope>
    <source>
        <strain evidence="3">CS162</strain>
    </source>
</reference>
<keyword evidence="2" id="KW-0472">Membrane</keyword>
<comment type="caution">
    <text evidence="3">The sequence shown here is derived from an EMBL/GenBank/DDBJ whole genome shotgun (WGS) entry which is preliminary data.</text>
</comment>
<dbReference type="InterPro" id="IPR021514">
    <property type="entry name" value="DUF3176"/>
</dbReference>
<feature type="transmembrane region" description="Helical" evidence="2">
    <location>
        <begin position="147"/>
        <end position="165"/>
    </location>
</feature>
<protein>
    <submittedName>
        <fullName evidence="3">Uncharacterized protein</fullName>
    </submittedName>
</protein>
<dbReference type="Pfam" id="PF11374">
    <property type="entry name" value="DUF3176"/>
    <property type="match status" value="1"/>
</dbReference>
<feature type="compositionally biased region" description="Basic and acidic residues" evidence="1">
    <location>
        <begin position="33"/>
        <end position="50"/>
    </location>
</feature>
<evidence type="ECO:0000313" key="4">
    <source>
        <dbReference type="Proteomes" id="UP000676310"/>
    </source>
</evidence>
<keyword evidence="2" id="KW-0812">Transmembrane</keyword>
<evidence type="ECO:0000256" key="1">
    <source>
        <dbReference type="SAM" id="MobiDB-lite"/>
    </source>
</evidence>
<feature type="compositionally biased region" description="Low complexity" evidence="1">
    <location>
        <begin position="51"/>
        <end position="61"/>
    </location>
</feature>
<dbReference type="GeneID" id="67012094"/>
<keyword evidence="4" id="KW-1185">Reference proteome</keyword>
<name>A0A8J2N7U0_9PLEO</name>
<dbReference type="PANTHER" id="PTHR37576:SF2">
    <property type="entry name" value="DEFECT AT LOW TEMPERATURE PROTEIN 1"/>
    <property type="match status" value="1"/>
</dbReference>
<dbReference type="Proteomes" id="UP000676310">
    <property type="component" value="Unassembled WGS sequence"/>
</dbReference>
<feature type="transmembrane region" description="Helical" evidence="2">
    <location>
        <begin position="97"/>
        <end position="118"/>
    </location>
</feature>
<evidence type="ECO:0000256" key="2">
    <source>
        <dbReference type="SAM" id="Phobius"/>
    </source>
</evidence>
<feature type="transmembrane region" description="Helical" evidence="2">
    <location>
        <begin position="572"/>
        <end position="596"/>
    </location>
</feature>
<feature type="region of interest" description="Disordered" evidence="1">
    <location>
        <begin position="1"/>
        <end position="69"/>
    </location>
</feature>
<keyword evidence="2" id="KW-1133">Transmembrane helix</keyword>
<dbReference type="RefSeq" id="XP_043175361.1">
    <property type="nucleotide sequence ID" value="XM_043319426.1"/>
</dbReference>
<dbReference type="PANTHER" id="PTHR37576">
    <property type="entry name" value="DEFECT AT LOW TEMPERATURE PROTEIN 1"/>
    <property type="match status" value="1"/>
</dbReference>
<dbReference type="OrthoDB" id="5357734at2759"/>
<dbReference type="EMBL" id="CAJRGZ010000032">
    <property type="protein sequence ID" value="CAG5187766.1"/>
    <property type="molecule type" value="Genomic_DNA"/>
</dbReference>
<feature type="compositionally biased region" description="Polar residues" evidence="1">
    <location>
        <begin position="1"/>
        <end position="19"/>
    </location>
</feature>
<organism evidence="3 4">
    <name type="scientific">Alternaria atra</name>
    <dbReference type="NCBI Taxonomy" id="119953"/>
    <lineage>
        <taxon>Eukaryota</taxon>
        <taxon>Fungi</taxon>
        <taxon>Dikarya</taxon>
        <taxon>Ascomycota</taxon>
        <taxon>Pezizomycotina</taxon>
        <taxon>Dothideomycetes</taxon>
        <taxon>Pleosporomycetidae</taxon>
        <taxon>Pleosporales</taxon>
        <taxon>Pleosporineae</taxon>
        <taxon>Pleosporaceae</taxon>
        <taxon>Alternaria</taxon>
        <taxon>Alternaria sect. Ulocladioides</taxon>
    </lineage>
</organism>
<dbReference type="AlphaFoldDB" id="A0A8J2N7U0"/>
<accession>A0A8J2N7U0</accession>
<sequence length="704" mass="77772">MDNEIRQTPQSPNFVSNDSGHNRDSWKTAPSSPKEDCKVMIDAITEERENSTSYTSSSGKSPNASRQEYSEKFDHAEHNSDIDGIDWRPGFKHQFPWIGFAGLMVILVATAGAVAILVSSNKQRVKDWPFTEFTAQPNVLLNIANQVQNLGLITLIGQGLAIAWWRTALRGSSLRRLHQNHAYSYSFYAIITSGRHFNIIALAALMTKFAVVDSTLFQKATKTIVTQQKEYANVNMTAWIETDWVAKSGGIPGKDGSIKTVDATWASVLRAYNGKIANGKVHDTLKDYASFFDCPYRQECSGAVEGLGFMFDCTSQYENVDYGLQRSEGPENINTSYPLWDVNFTPSWVTETKPYATITLEMLYVDSRAGENEHSCPGTKTIRTCDIVPAVVQYPVTVMIPSQEELEGKNIVTHVKFFNANDSIPVGTDISGIEQIDGIKVTRHVNLTEQFNETSTVGALAYIMNNLYKSRADLNYESGWEIDSQGASAPTTFYADSDEPEKDRCWYNIDKSGEVDPTIEILRKLNTLSFVTALYIKGAPTTDKSLRAGLGMANQTIEASVTGIVEEYLTSFAYVGGALAATFVTVMLVLPVYWGFWQLGRKVTLGPLEISQAFGAPIIAPDKTKAYHGDFDQVLEDVGKRRVQYGQLKDAPPGQMGLAEPERIVVPKASHRWRVSGQRENRRIGLGAVIGGVVAATISGNTRN</sequence>
<feature type="transmembrane region" description="Helical" evidence="2">
    <location>
        <begin position="185"/>
        <end position="206"/>
    </location>
</feature>